<protein>
    <recommendedName>
        <fullName evidence="2">NAD-dependent epimerase/dehydratase domain-containing protein</fullName>
    </recommendedName>
</protein>
<evidence type="ECO:0000313" key="1">
    <source>
        <dbReference type="EMBL" id="SVB25004.1"/>
    </source>
</evidence>
<proteinExistence type="predicted"/>
<reference evidence="1" key="1">
    <citation type="submission" date="2018-05" db="EMBL/GenBank/DDBJ databases">
        <authorList>
            <person name="Lanie J.A."/>
            <person name="Ng W.-L."/>
            <person name="Kazmierczak K.M."/>
            <person name="Andrzejewski T.M."/>
            <person name="Davidsen T.M."/>
            <person name="Wayne K.J."/>
            <person name="Tettelin H."/>
            <person name="Glass J.I."/>
            <person name="Rusch D."/>
            <person name="Podicherti R."/>
            <person name="Tsui H.-C.T."/>
            <person name="Winkler M.E."/>
        </authorList>
    </citation>
    <scope>NUCLEOTIDE SEQUENCE</scope>
</reference>
<organism evidence="1">
    <name type="scientific">marine metagenome</name>
    <dbReference type="NCBI Taxonomy" id="408172"/>
    <lineage>
        <taxon>unclassified sequences</taxon>
        <taxon>metagenomes</taxon>
        <taxon>ecological metagenomes</taxon>
    </lineage>
</organism>
<gene>
    <name evidence="1" type="ORF">METZ01_LOCUS177858</name>
</gene>
<sequence>MKYSFNKDTKIYVAGHKGLIGSAFMRFFENNDYT</sequence>
<accession>A0A382CGJ9</accession>
<dbReference type="AlphaFoldDB" id="A0A382CGJ9"/>
<feature type="non-terminal residue" evidence="1">
    <location>
        <position position="34"/>
    </location>
</feature>
<dbReference type="EMBL" id="UINC01034329">
    <property type="protein sequence ID" value="SVB25004.1"/>
    <property type="molecule type" value="Genomic_DNA"/>
</dbReference>
<evidence type="ECO:0008006" key="2">
    <source>
        <dbReference type="Google" id="ProtNLM"/>
    </source>
</evidence>
<name>A0A382CGJ9_9ZZZZ</name>